<keyword evidence="2" id="KW-1185">Reference proteome</keyword>
<evidence type="ECO:0000313" key="2">
    <source>
        <dbReference type="Proteomes" id="UP001500711"/>
    </source>
</evidence>
<comment type="caution">
    <text evidence="1">The sequence shown here is derived from an EMBL/GenBank/DDBJ whole genome shotgun (WGS) entry which is preliminary data.</text>
</comment>
<organism evidence="1 2">
    <name type="scientific">Lentzea roselyniae</name>
    <dbReference type="NCBI Taxonomy" id="531940"/>
    <lineage>
        <taxon>Bacteria</taxon>
        <taxon>Bacillati</taxon>
        <taxon>Actinomycetota</taxon>
        <taxon>Actinomycetes</taxon>
        <taxon>Pseudonocardiales</taxon>
        <taxon>Pseudonocardiaceae</taxon>
        <taxon>Lentzea</taxon>
    </lineage>
</organism>
<proteinExistence type="predicted"/>
<reference evidence="2" key="1">
    <citation type="journal article" date="2019" name="Int. J. Syst. Evol. Microbiol.">
        <title>The Global Catalogue of Microorganisms (GCM) 10K type strain sequencing project: providing services to taxonomists for standard genome sequencing and annotation.</title>
        <authorList>
            <consortium name="The Broad Institute Genomics Platform"/>
            <consortium name="The Broad Institute Genome Sequencing Center for Infectious Disease"/>
            <person name="Wu L."/>
            <person name="Ma J."/>
        </authorList>
    </citation>
    <scope>NUCLEOTIDE SEQUENCE [LARGE SCALE GENOMIC DNA]</scope>
    <source>
        <strain evidence="2">JCM 17494</strain>
    </source>
</reference>
<protein>
    <recommendedName>
        <fullName evidence="3">DDE superfamily endonuclease</fullName>
    </recommendedName>
</protein>
<evidence type="ECO:0008006" key="3">
    <source>
        <dbReference type="Google" id="ProtNLM"/>
    </source>
</evidence>
<name>A0ABP7CML7_9PSEU</name>
<gene>
    <name evidence="1" type="ORF">GCM10022267_91330</name>
</gene>
<dbReference type="RefSeq" id="WP_346137384.1">
    <property type="nucleotide sequence ID" value="NZ_BAABBE010000099.1"/>
</dbReference>
<dbReference type="EMBL" id="BAABBE010000099">
    <property type="protein sequence ID" value="GAA3690665.1"/>
    <property type="molecule type" value="Genomic_DNA"/>
</dbReference>
<accession>A0ABP7CML7</accession>
<evidence type="ECO:0000313" key="1">
    <source>
        <dbReference type="EMBL" id="GAA3690665.1"/>
    </source>
</evidence>
<sequence length="175" mass="18378">MQSRVPNVALRLLLAEAGWFGEALVRKVNELGAEAGLPLRYQRASVTQWLSGAKPRPPVSQLVAEGLSRALGRRVTVDDTGLGRTGETDLSAWWGDSVARLIDPQRRALLVGATYSVAALAVPAWVTVGSARLGTPGQAACGAPVGRASAASAAAMIRVSRLLHLARDQLMTDSS</sequence>
<dbReference type="Proteomes" id="UP001500711">
    <property type="component" value="Unassembled WGS sequence"/>
</dbReference>